<feature type="transmembrane region" description="Helical" evidence="1">
    <location>
        <begin position="98"/>
        <end position="116"/>
    </location>
</feature>
<dbReference type="GO" id="GO:0005886">
    <property type="term" value="C:plasma membrane"/>
    <property type="evidence" value="ECO:0007669"/>
    <property type="project" value="TreeGrafter"/>
</dbReference>
<feature type="transmembrane region" description="Helical" evidence="1">
    <location>
        <begin position="68"/>
        <end position="86"/>
    </location>
</feature>
<protein>
    <submittedName>
        <fullName evidence="2">Regulator SirB</fullName>
    </submittedName>
</protein>
<organism evidence="2 3">
    <name type="scientific">Amnimonas aquatica</name>
    <dbReference type="NCBI Taxonomy" id="2094561"/>
    <lineage>
        <taxon>Bacteria</taxon>
        <taxon>Pseudomonadati</taxon>
        <taxon>Pseudomonadota</taxon>
        <taxon>Gammaproteobacteria</taxon>
        <taxon>Moraxellales</taxon>
        <taxon>Moraxellaceae</taxon>
        <taxon>Amnimonas</taxon>
    </lineage>
</organism>
<name>A0A2P6AUK3_9GAMM</name>
<keyword evidence="1" id="KW-0812">Transmembrane</keyword>
<dbReference type="OrthoDB" id="5588650at2"/>
<accession>A0A2P6AUK3</accession>
<dbReference type="RefSeq" id="WP_105191151.1">
    <property type="nucleotide sequence ID" value="NZ_PTQZ01000017.1"/>
</dbReference>
<dbReference type="AlphaFoldDB" id="A0A2P6AUK3"/>
<evidence type="ECO:0000313" key="3">
    <source>
        <dbReference type="Proteomes" id="UP000243900"/>
    </source>
</evidence>
<dbReference type="Proteomes" id="UP000243900">
    <property type="component" value="Unassembled WGS sequence"/>
</dbReference>
<sequence>MDTYLMFKHPHMLAAALFVLLFLLRGWLLFTQAPALQARLLRILPHVLATVLLLTGLGMVHALGIFPVWAGVKLATLVLVMVCSAMTFQRAAGRRAQLAWFLAGLAGLVFIVAVAVRKQLPGLLG</sequence>
<keyword evidence="1" id="KW-0472">Membrane</keyword>
<evidence type="ECO:0000256" key="1">
    <source>
        <dbReference type="SAM" id="Phobius"/>
    </source>
</evidence>
<reference evidence="3" key="1">
    <citation type="submission" date="2018-02" db="EMBL/GenBank/DDBJ databases">
        <title>Genome sequencing of Solimonas sp. HR-BB.</title>
        <authorList>
            <person name="Lee Y."/>
            <person name="Jeon C.O."/>
        </authorList>
    </citation>
    <scope>NUCLEOTIDE SEQUENCE [LARGE SCALE GENOMIC DNA]</scope>
    <source>
        <strain evidence="3">HR-E</strain>
    </source>
</reference>
<dbReference type="PANTHER" id="PTHR39594">
    <property type="entry name" value="PROTEIN YCHQ"/>
    <property type="match status" value="1"/>
</dbReference>
<gene>
    <name evidence="2" type="ORF">C5O18_01730</name>
</gene>
<dbReference type="EMBL" id="PTQZ01000017">
    <property type="protein sequence ID" value="PQA50815.1"/>
    <property type="molecule type" value="Genomic_DNA"/>
</dbReference>
<comment type="caution">
    <text evidence="2">The sequence shown here is derived from an EMBL/GenBank/DDBJ whole genome shotgun (WGS) entry which is preliminary data.</text>
</comment>
<keyword evidence="1" id="KW-1133">Transmembrane helix</keyword>
<evidence type="ECO:0000313" key="2">
    <source>
        <dbReference type="EMBL" id="PQA50815.1"/>
    </source>
</evidence>
<dbReference type="InterPro" id="IPR007360">
    <property type="entry name" value="SirB"/>
</dbReference>
<dbReference type="PANTHER" id="PTHR39594:SF1">
    <property type="entry name" value="PROTEIN YCHQ"/>
    <property type="match status" value="1"/>
</dbReference>
<proteinExistence type="predicted"/>
<dbReference type="Pfam" id="PF04247">
    <property type="entry name" value="SirB"/>
    <property type="match status" value="1"/>
</dbReference>
<keyword evidence="3" id="KW-1185">Reference proteome</keyword>
<feature type="transmembrane region" description="Helical" evidence="1">
    <location>
        <begin position="43"/>
        <end position="62"/>
    </location>
</feature>
<feature type="transmembrane region" description="Helical" evidence="1">
    <location>
        <begin position="12"/>
        <end position="31"/>
    </location>
</feature>
<dbReference type="PIRSF" id="PIRSF005610">
    <property type="entry name" value="SirB"/>
    <property type="match status" value="1"/>
</dbReference>